<accession>A0A9X2NPI0</accession>
<dbReference type="Proteomes" id="UP001144096">
    <property type="component" value="Unassembled WGS sequence"/>
</dbReference>
<sequence length="272" mass="30658">MVTSRARRGGAPTANERRESMTPTPAEPRSALHPALSARQGFALLEESEAARNLMRDSIRAIRDMRHVRTDGDTVFSLGSIGTEKTMKVMLGCKAVEDEDSWPTNDQLRRWGHDIEKLNALMLAAISDGMERSGAPGDSARLGERITASKVIPLVFAVFARYGKSGRFHHLNILATDEPGELDQPSEYWDRVELHVRETRPEFQEIPFGDDRAFNSYQERLRGFIANELDAWWFCVHRLGVQGCFGELGKMIGREIWESGRPEPSAVRYRAT</sequence>
<evidence type="ECO:0000256" key="1">
    <source>
        <dbReference type="SAM" id="MobiDB-lite"/>
    </source>
</evidence>
<evidence type="ECO:0000313" key="2">
    <source>
        <dbReference type="EMBL" id="MCR6489240.1"/>
    </source>
</evidence>
<gene>
    <name evidence="2" type="ORF">M8542_41140</name>
</gene>
<name>A0A9X2NPI0_9PSEU</name>
<feature type="region of interest" description="Disordered" evidence="1">
    <location>
        <begin position="1"/>
        <end position="32"/>
    </location>
</feature>
<reference evidence="2" key="1">
    <citation type="submission" date="2022-06" db="EMBL/GenBank/DDBJ databases">
        <title>Amycolatopsis iheyaensis sp. nov., a new species of the genus Amycolatopsis isolated from soil in Iheya island, Japan.</title>
        <authorList>
            <person name="Ngamcharungchit C."/>
            <person name="Kanto H."/>
            <person name="Take A."/>
            <person name="Intra B."/>
            <person name="Matsumoto A."/>
            <person name="Panbangred W."/>
            <person name="Inahashi Y."/>
        </authorList>
    </citation>
    <scope>NUCLEOTIDE SEQUENCE</scope>
    <source>
        <strain evidence="2">OK19-0408</strain>
    </source>
</reference>
<keyword evidence="3" id="KW-1185">Reference proteome</keyword>
<comment type="caution">
    <text evidence="2">The sequence shown here is derived from an EMBL/GenBank/DDBJ whole genome shotgun (WGS) entry which is preliminary data.</text>
</comment>
<protein>
    <submittedName>
        <fullName evidence="2">Uncharacterized protein</fullName>
    </submittedName>
</protein>
<dbReference type="AlphaFoldDB" id="A0A9X2NPI0"/>
<dbReference type="EMBL" id="JAMXQV010000031">
    <property type="protein sequence ID" value="MCR6489240.1"/>
    <property type="molecule type" value="Genomic_DNA"/>
</dbReference>
<organism evidence="2 3">
    <name type="scientific">Amycolatopsis iheyensis</name>
    <dbReference type="NCBI Taxonomy" id="2945988"/>
    <lineage>
        <taxon>Bacteria</taxon>
        <taxon>Bacillati</taxon>
        <taxon>Actinomycetota</taxon>
        <taxon>Actinomycetes</taxon>
        <taxon>Pseudonocardiales</taxon>
        <taxon>Pseudonocardiaceae</taxon>
        <taxon>Amycolatopsis</taxon>
    </lineage>
</organism>
<dbReference type="RefSeq" id="WP_257925813.1">
    <property type="nucleotide sequence ID" value="NZ_JAMXQV010000031.1"/>
</dbReference>
<proteinExistence type="predicted"/>
<evidence type="ECO:0000313" key="3">
    <source>
        <dbReference type="Proteomes" id="UP001144096"/>
    </source>
</evidence>